<dbReference type="InterPro" id="IPR001810">
    <property type="entry name" value="F-box_dom"/>
</dbReference>
<evidence type="ECO:0000313" key="2">
    <source>
        <dbReference type="EMBL" id="KAK1653785.1"/>
    </source>
</evidence>
<dbReference type="PANTHER" id="PTHR35828:SF25">
    <property type="entry name" value="OS08G0203800 PROTEIN"/>
    <property type="match status" value="1"/>
</dbReference>
<dbReference type="InterPro" id="IPR036047">
    <property type="entry name" value="F-box-like_dom_sf"/>
</dbReference>
<dbReference type="AlphaFoldDB" id="A0AAD8SK29"/>
<organism evidence="2 3">
    <name type="scientific">Lolium multiflorum</name>
    <name type="common">Italian ryegrass</name>
    <name type="synonym">Lolium perenne subsp. multiflorum</name>
    <dbReference type="NCBI Taxonomy" id="4521"/>
    <lineage>
        <taxon>Eukaryota</taxon>
        <taxon>Viridiplantae</taxon>
        <taxon>Streptophyta</taxon>
        <taxon>Embryophyta</taxon>
        <taxon>Tracheophyta</taxon>
        <taxon>Spermatophyta</taxon>
        <taxon>Magnoliopsida</taxon>
        <taxon>Liliopsida</taxon>
        <taxon>Poales</taxon>
        <taxon>Poaceae</taxon>
        <taxon>BOP clade</taxon>
        <taxon>Pooideae</taxon>
        <taxon>Poodae</taxon>
        <taxon>Poeae</taxon>
        <taxon>Poeae Chloroplast Group 2 (Poeae type)</taxon>
        <taxon>Loliodinae</taxon>
        <taxon>Loliinae</taxon>
        <taxon>Lolium</taxon>
    </lineage>
</organism>
<gene>
    <name evidence="2" type="ORF">QYE76_071590</name>
</gene>
<dbReference type="SUPFAM" id="SSF81383">
    <property type="entry name" value="F-box domain"/>
    <property type="match status" value="1"/>
</dbReference>
<evidence type="ECO:0000313" key="3">
    <source>
        <dbReference type="Proteomes" id="UP001231189"/>
    </source>
</evidence>
<sequence>MEALPVPATASMPKLADDVLLEILALVADDDEAALFRCATTCHRWRRLIADPTFLRRCWPASALVGFFTHHSVEQYDPGNHRCTCTVVHGFIPALRSPRSPVTRILGSFVPAADALLEQGTPLASRGGLILLRALDRSYCSAATLRLSVCNPLAGGTRDLLPPLEGFRVLYYALLLAGADFRSSKLGLYYKVILIGFSSGDIKKYTILTFSSGDPSWSAPKSYLVSPLDRCGLWALQGQGAAVVTQGTAHWLLRDASSFYIQRVSATTGEYSLSKLSISSSQLPLGSYKYDEPRLSVASDGTLVLVCMHKYDFHVVTWTRREDGEIVDGTEEWIPTRQIKLTKPQHMYMLRCLCTVERGSTLLIADGFIDERLYSANLDTAQVDQITDDNHPRYTSVEPFEVDWPTFFMSRIGVQ</sequence>
<protein>
    <recommendedName>
        <fullName evidence="1">F-box domain-containing protein</fullName>
    </recommendedName>
</protein>
<dbReference type="Pfam" id="PF12937">
    <property type="entry name" value="F-box-like"/>
    <property type="match status" value="1"/>
</dbReference>
<name>A0AAD8SK29_LOLMU</name>
<reference evidence="2" key="1">
    <citation type="submission" date="2023-07" db="EMBL/GenBank/DDBJ databases">
        <title>A chromosome-level genome assembly of Lolium multiflorum.</title>
        <authorList>
            <person name="Chen Y."/>
            <person name="Copetti D."/>
            <person name="Kolliker R."/>
            <person name="Studer B."/>
        </authorList>
    </citation>
    <scope>NUCLEOTIDE SEQUENCE</scope>
    <source>
        <strain evidence="2">02402/16</strain>
        <tissue evidence="2">Leaf</tissue>
    </source>
</reference>
<dbReference type="PANTHER" id="PTHR35828">
    <property type="entry name" value="OS08G0203800 PROTEIN-RELATED"/>
    <property type="match status" value="1"/>
</dbReference>
<dbReference type="EMBL" id="JAUUTY010000004">
    <property type="protein sequence ID" value="KAK1653785.1"/>
    <property type="molecule type" value="Genomic_DNA"/>
</dbReference>
<proteinExistence type="predicted"/>
<keyword evidence="3" id="KW-1185">Reference proteome</keyword>
<evidence type="ECO:0000259" key="1">
    <source>
        <dbReference type="Pfam" id="PF12937"/>
    </source>
</evidence>
<comment type="caution">
    <text evidence="2">The sequence shown here is derived from an EMBL/GenBank/DDBJ whole genome shotgun (WGS) entry which is preliminary data.</text>
</comment>
<dbReference type="Gene3D" id="1.20.1280.50">
    <property type="match status" value="1"/>
</dbReference>
<feature type="domain" description="F-box" evidence="1">
    <location>
        <begin position="17"/>
        <end position="55"/>
    </location>
</feature>
<accession>A0AAD8SK29</accession>
<dbReference type="Proteomes" id="UP001231189">
    <property type="component" value="Unassembled WGS sequence"/>
</dbReference>